<name>A0A068T0T2_NEOGA</name>
<sequence length="243" mass="26942">MSYLSNAKQWLSALSDGDVRGIAHEINKDGIFCAPNFLAAEDLSQMQNFVSSTITREGRQTISLKSDELAGSGLDDLGNSPEFKALFSRLYSIGLGRPAPDVKFYQILRCLTGKSVTEHSLIFHYDSYAITALLPIEIPKFGKRGDFLIIPNTRGIRSNYLFNLADKAILDNALTQRILRSRASGGKGMKHVSLVPGNLYLFWGYRSIHTNEPVDEGAVRATALFHYADPHADSYLKRQLGRG</sequence>
<dbReference type="Proteomes" id="UP000028181">
    <property type="component" value="Plasmid pHAMBI540a"/>
</dbReference>
<organism evidence="1 2">
    <name type="scientific">Neorhizobium galegae bv. orientalis str. HAMBI 540</name>
    <dbReference type="NCBI Taxonomy" id="1028800"/>
    <lineage>
        <taxon>Bacteria</taxon>
        <taxon>Pseudomonadati</taxon>
        <taxon>Pseudomonadota</taxon>
        <taxon>Alphaproteobacteria</taxon>
        <taxon>Hyphomicrobiales</taxon>
        <taxon>Rhizobiaceae</taxon>
        <taxon>Rhizobium/Agrobacterium group</taxon>
        <taxon>Neorhizobium</taxon>
    </lineage>
</organism>
<dbReference type="HOGENOM" id="CLU_091004_0_0_5"/>
<dbReference type="OrthoDB" id="4732009at2"/>
<accession>A0A068T0T2</accession>
<dbReference type="EMBL" id="HG938354">
    <property type="protein sequence ID" value="CDN52057.1"/>
    <property type="molecule type" value="Genomic_DNA"/>
</dbReference>
<dbReference type="AlphaFoldDB" id="A0A068T0T2"/>
<keyword evidence="2" id="KW-1185">Reference proteome</keyword>
<reference evidence="2" key="1">
    <citation type="journal article" date="2014" name="BMC Genomics">
        <title>Genome sequencing of two Neorhizobium galegae strains reveals a noeT gene responsible for the unusual acetylation of the nodulation factors.</title>
        <authorList>
            <person name="Osterman J."/>
            <person name="Marsh J."/>
            <person name="Laine P.K."/>
            <person name="Zeng Z."/>
            <person name="Alatalo E."/>
            <person name="Sullivan J.T."/>
            <person name="Young J.P."/>
            <person name="Thomas-Oates J."/>
            <person name="Paulin L."/>
            <person name="Lindstrom K."/>
        </authorList>
    </citation>
    <scope>NUCLEOTIDE SEQUENCE [LARGE SCALE GENOMIC DNA]</scope>
    <source>
        <strain evidence="2">HAMBI 540</strain>
    </source>
</reference>
<evidence type="ECO:0000313" key="1">
    <source>
        <dbReference type="EMBL" id="CDN52057.1"/>
    </source>
</evidence>
<dbReference type="PATRIC" id="fig|1028800.3.peg.6028"/>
<proteinExistence type="predicted"/>
<dbReference type="RefSeq" id="WP_041365802.1">
    <property type="nucleotide sequence ID" value="NZ_HG938354.1"/>
</dbReference>
<gene>
    <name evidence="1" type="ORF">RG540_PA13810</name>
</gene>
<dbReference type="GeneID" id="24260045"/>
<dbReference type="eggNOG" id="ENOG5030W6E">
    <property type="taxonomic scope" value="Bacteria"/>
</dbReference>
<protein>
    <submittedName>
        <fullName evidence="1">Uncharacterized protein</fullName>
    </submittedName>
</protein>
<dbReference type="KEGG" id="ngg:RG540_PA13810"/>
<geneLocation type="plasmid" evidence="2">
    <name>II</name>
</geneLocation>
<keyword evidence="1" id="KW-0614">Plasmid</keyword>
<evidence type="ECO:0000313" key="2">
    <source>
        <dbReference type="Proteomes" id="UP000028181"/>
    </source>
</evidence>